<dbReference type="InterPro" id="IPR036291">
    <property type="entry name" value="NAD(P)-bd_dom_sf"/>
</dbReference>
<dbReference type="Gene3D" id="3.40.50.720">
    <property type="entry name" value="NAD(P)-binding Rossmann-like Domain"/>
    <property type="match status" value="1"/>
</dbReference>
<dbReference type="GO" id="GO:0016491">
    <property type="term" value="F:oxidoreductase activity"/>
    <property type="evidence" value="ECO:0007669"/>
    <property type="project" value="UniProtKB-KW"/>
</dbReference>
<evidence type="ECO:0000256" key="1">
    <source>
        <dbReference type="ARBA" id="ARBA00006484"/>
    </source>
</evidence>
<dbReference type="PANTHER" id="PTHR43639">
    <property type="entry name" value="OXIDOREDUCTASE, SHORT-CHAIN DEHYDROGENASE/REDUCTASE FAMILY (AFU_ORTHOLOGUE AFUA_5G02870)"/>
    <property type="match status" value="1"/>
</dbReference>
<gene>
    <name evidence="4" type="ORF">NKR23_g5857</name>
</gene>
<dbReference type="EMBL" id="JANBVO010000016">
    <property type="protein sequence ID" value="KAJ9144727.1"/>
    <property type="molecule type" value="Genomic_DNA"/>
</dbReference>
<comment type="similarity">
    <text evidence="1">Belongs to the short-chain dehydrogenases/reductases (SDR) family.</text>
</comment>
<evidence type="ECO:0000313" key="4">
    <source>
        <dbReference type="EMBL" id="KAJ9144727.1"/>
    </source>
</evidence>
<proteinExistence type="inferred from homology"/>
<dbReference type="SUPFAM" id="SSF51735">
    <property type="entry name" value="NAD(P)-binding Rossmann-fold domains"/>
    <property type="match status" value="1"/>
</dbReference>
<comment type="caution">
    <text evidence="4">The sequence shown here is derived from an EMBL/GenBank/DDBJ whole genome shotgun (WGS) entry which is preliminary data.</text>
</comment>
<protein>
    <submittedName>
        <fullName evidence="4">Short chain type protein</fullName>
    </submittedName>
</protein>
<sequence>MASPSTDPKSALDLTGKVAIITGSGKENGIGAGIALALARAGARVAVNYVSESTAARVPQVVAAIEAAAGEGSVVVVQADVSTPEGAEKLVEKTVEGFGVDHVDILVNNAAWGKGGPITACTPEELHKAFSTVVYGPIYLIKAAIPYMGRGGRIINIGTVASKLAIPMLPLYAASKAAMDTLTYSLAQELGRDGKGITVNTVAPGPILTDSMPPVPQVQALKEWLVARTRAEERVGTVEDVADAVLLLASEKSRWITGQYISVSGGITGN</sequence>
<name>A0AA38RCQ4_9PEZI</name>
<keyword evidence="5" id="KW-1185">Reference proteome</keyword>
<keyword evidence="3" id="KW-0560">Oxidoreductase</keyword>
<evidence type="ECO:0000256" key="2">
    <source>
        <dbReference type="ARBA" id="ARBA00022857"/>
    </source>
</evidence>
<accession>A0AA38RCQ4</accession>
<dbReference type="AlphaFoldDB" id="A0AA38RCQ4"/>
<keyword evidence="2" id="KW-0521">NADP</keyword>
<evidence type="ECO:0000313" key="5">
    <source>
        <dbReference type="Proteomes" id="UP001174694"/>
    </source>
</evidence>
<reference evidence="4" key="1">
    <citation type="submission" date="2022-07" db="EMBL/GenBank/DDBJ databases">
        <title>Fungi with potential for degradation of polypropylene.</title>
        <authorList>
            <person name="Gostincar C."/>
        </authorList>
    </citation>
    <scope>NUCLEOTIDE SEQUENCE</scope>
    <source>
        <strain evidence="4">EXF-13308</strain>
    </source>
</reference>
<dbReference type="Proteomes" id="UP001174694">
    <property type="component" value="Unassembled WGS sequence"/>
</dbReference>
<dbReference type="Pfam" id="PF13561">
    <property type="entry name" value="adh_short_C2"/>
    <property type="match status" value="1"/>
</dbReference>
<dbReference type="FunFam" id="3.40.50.720:FF:000084">
    <property type="entry name" value="Short-chain dehydrogenase reductase"/>
    <property type="match status" value="1"/>
</dbReference>
<dbReference type="PANTHER" id="PTHR43639:SF1">
    <property type="entry name" value="SHORT-CHAIN DEHYDROGENASE_REDUCTASE FAMILY PROTEIN"/>
    <property type="match status" value="1"/>
</dbReference>
<dbReference type="InterPro" id="IPR002347">
    <property type="entry name" value="SDR_fam"/>
</dbReference>
<dbReference type="PRINTS" id="PR00081">
    <property type="entry name" value="GDHRDH"/>
</dbReference>
<dbReference type="PRINTS" id="PR00080">
    <property type="entry name" value="SDRFAMILY"/>
</dbReference>
<organism evidence="4 5">
    <name type="scientific">Pleurostoma richardsiae</name>
    <dbReference type="NCBI Taxonomy" id="41990"/>
    <lineage>
        <taxon>Eukaryota</taxon>
        <taxon>Fungi</taxon>
        <taxon>Dikarya</taxon>
        <taxon>Ascomycota</taxon>
        <taxon>Pezizomycotina</taxon>
        <taxon>Sordariomycetes</taxon>
        <taxon>Sordariomycetidae</taxon>
        <taxon>Calosphaeriales</taxon>
        <taxon>Pleurostomataceae</taxon>
        <taxon>Pleurostoma</taxon>
    </lineage>
</organism>
<evidence type="ECO:0000256" key="3">
    <source>
        <dbReference type="ARBA" id="ARBA00023002"/>
    </source>
</evidence>